<comment type="similarity">
    <text evidence="3">Belongs to the bZIP family.</text>
</comment>
<proteinExistence type="inferred from homology"/>
<feature type="compositionally biased region" description="Basic and acidic residues" evidence="9">
    <location>
        <begin position="142"/>
        <end position="153"/>
    </location>
</feature>
<evidence type="ECO:0000256" key="5">
    <source>
        <dbReference type="ARBA" id="ARBA00023125"/>
    </source>
</evidence>
<dbReference type="SMART" id="SM00338">
    <property type="entry name" value="BRLZ"/>
    <property type="match status" value="1"/>
</dbReference>
<name>A0AAN6NHL5_9PEZI</name>
<evidence type="ECO:0000256" key="2">
    <source>
        <dbReference type="ARBA" id="ARBA00004123"/>
    </source>
</evidence>
<evidence type="ECO:0000259" key="10">
    <source>
        <dbReference type="PROSITE" id="PS00036"/>
    </source>
</evidence>
<dbReference type="GO" id="GO:0001228">
    <property type="term" value="F:DNA-binding transcription activator activity, RNA polymerase II-specific"/>
    <property type="evidence" value="ECO:0007669"/>
    <property type="project" value="TreeGrafter"/>
</dbReference>
<evidence type="ECO:0000256" key="3">
    <source>
        <dbReference type="ARBA" id="ARBA00007163"/>
    </source>
</evidence>
<feature type="region of interest" description="Disordered" evidence="9">
    <location>
        <begin position="224"/>
        <end position="355"/>
    </location>
</feature>
<dbReference type="InterPro" id="IPR004827">
    <property type="entry name" value="bZIP"/>
</dbReference>
<feature type="compositionally biased region" description="Low complexity" evidence="9">
    <location>
        <begin position="343"/>
        <end position="355"/>
    </location>
</feature>
<dbReference type="SUPFAM" id="SSF57959">
    <property type="entry name" value="Leucine zipper domain"/>
    <property type="match status" value="1"/>
</dbReference>
<feature type="compositionally biased region" description="Polar residues" evidence="9">
    <location>
        <begin position="15"/>
        <end position="28"/>
    </location>
</feature>
<feature type="compositionally biased region" description="Basic and acidic residues" evidence="9">
    <location>
        <begin position="1"/>
        <end position="12"/>
    </location>
</feature>
<feature type="compositionally biased region" description="Basic and acidic residues" evidence="9">
    <location>
        <begin position="332"/>
        <end position="341"/>
    </location>
</feature>
<keyword evidence="5" id="KW-0238">DNA-binding</keyword>
<comment type="caution">
    <text evidence="11">The sequence shown here is derived from an EMBL/GenBank/DDBJ whole genome shotgun (WGS) entry which is preliminary data.</text>
</comment>
<feature type="region of interest" description="Disordered" evidence="9">
    <location>
        <begin position="1"/>
        <end position="163"/>
    </location>
</feature>
<evidence type="ECO:0000256" key="1">
    <source>
        <dbReference type="ARBA" id="ARBA00004049"/>
    </source>
</evidence>
<feature type="domain" description="BZIP" evidence="10">
    <location>
        <begin position="155"/>
        <end position="170"/>
    </location>
</feature>
<evidence type="ECO:0000313" key="12">
    <source>
        <dbReference type="Proteomes" id="UP001303473"/>
    </source>
</evidence>
<sequence length="355" mass="37966">MSRNTDVKEEPKAAANTSPTGTASSSANHHIKNGVNGAHAVPFTVQTSSHDPASIDPNLRSSNGYPAYQQPPIPTSPYQSTPYQSSPYQAPSLQNSQFINPGYPTMMPAGIPQQSDQAMAMSGPPPTMAQAGSLSPDGEGGSDGRKAKRELSQSKRAAQNRAAQRAFRQRKEGYIKSLEKQVNDFKEWEPIYKAVHAENQVLKQYIFDLQSRFSQLQIEFPQPPPNLNLNITTAASFPPPAPPSSSPSDPHLQQHHHHHHAAIQQQPLPPAPPAPVAAVPSPMEPMEQQQHNHQVGAGAATDSVPNSLEVAAQAVAGLSRRGGGGGGGGADEDARTAEEITRQLQLQQQADQAPM</sequence>
<dbReference type="Pfam" id="PF00170">
    <property type="entry name" value="bZIP_1"/>
    <property type="match status" value="1"/>
</dbReference>
<evidence type="ECO:0000256" key="9">
    <source>
        <dbReference type="SAM" id="MobiDB-lite"/>
    </source>
</evidence>
<comment type="subcellular location">
    <subcellularLocation>
        <location evidence="2">Nucleus</location>
    </subcellularLocation>
</comment>
<dbReference type="GO" id="GO:0090575">
    <property type="term" value="C:RNA polymerase II transcription regulator complex"/>
    <property type="evidence" value="ECO:0007669"/>
    <property type="project" value="TreeGrafter"/>
</dbReference>
<dbReference type="PROSITE" id="PS00036">
    <property type="entry name" value="BZIP_BASIC"/>
    <property type="match status" value="1"/>
</dbReference>
<feature type="compositionally biased region" description="Gly residues" evidence="9">
    <location>
        <begin position="320"/>
        <end position="329"/>
    </location>
</feature>
<dbReference type="GO" id="GO:0000976">
    <property type="term" value="F:transcription cis-regulatory region binding"/>
    <property type="evidence" value="ECO:0007669"/>
    <property type="project" value="InterPro"/>
</dbReference>
<keyword evidence="6" id="KW-0804">Transcription</keyword>
<keyword evidence="4" id="KW-0805">Transcription regulation</keyword>
<keyword evidence="12" id="KW-1185">Reference proteome</keyword>
<organism evidence="11 12">
    <name type="scientific">Diplogelasinospora grovesii</name>
    <dbReference type="NCBI Taxonomy" id="303347"/>
    <lineage>
        <taxon>Eukaryota</taxon>
        <taxon>Fungi</taxon>
        <taxon>Dikarya</taxon>
        <taxon>Ascomycota</taxon>
        <taxon>Pezizomycotina</taxon>
        <taxon>Sordariomycetes</taxon>
        <taxon>Sordariomycetidae</taxon>
        <taxon>Sordariales</taxon>
        <taxon>Diplogelasinosporaceae</taxon>
        <taxon>Diplogelasinospora</taxon>
    </lineage>
</organism>
<evidence type="ECO:0000256" key="7">
    <source>
        <dbReference type="ARBA" id="ARBA00023242"/>
    </source>
</evidence>
<dbReference type="PANTHER" id="PTHR40621">
    <property type="entry name" value="TRANSCRIPTION FACTOR KAPC-RELATED"/>
    <property type="match status" value="1"/>
</dbReference>
<dbReference type="Gene3D" id="1.20.5.170">
    <property type="match status" value="1"/>
</dbReference>
<reference evidence="12" key="1">
    <citation type="journal article" date="2023" name="Mol. Phylogenet. Evol.">
        <title>Genome-scale phylogeny and comparative genomics of the fungal order Sordariales.</title>
        <authorList>
            <person name="Hensen N."/>
            <person name="Bonometti L."/>
            <person name="Westerberg I."/>
            <person name="Brannstrom I.O."/>
            <person name="Guillou S."/>
            <person name="Cros-Aarteil S."/>
            <person name="Calhoun S."/>
            <person name="Haridas S."/>
            <person name="Kuo A."/>
            <person name="Mondo S."/>
            <person name="Pangilinan J."/>
            <person name="Riley R."/>
            <person name="LaButti K."/>
            <person name="Andreopoulos B."/>
            <person name="Lipzen A."/>
            <person name="Chen C."/>
            <person name="Yan M."/>
            <person name="Daum C."/>
            <person name="Ng V."/>
            <person name="Clum A."/>
            <person name="Steindorff A."/>
            <person name="Ohm R.A."/>
            <person name="Martin F."/>
            <person name="Silar P."/>
            <person name="Natvig D.O."/>
            <person name="Lalanne C."/>
            <person name="Gautier V."/>
            <person name="Ament-Velasquez S.L."/>
            <person name="Kruys A."/>
            <person name="Hutchinson M.I."/>
            <person name="Powell A.J."/>
            <person name="Barry K."/>
            <person name="Miller A.N."/>
            <person name="Grigoriev I.V."/>
            <person name="Debuchy R."/>
            <person name="Gladieux P."/>
            <person name="Hiltunen Thoren M."/>
            <person name="Johannesson H."/>
        </authorList>
    </citation>
    <scope>NUCLEOTIDE SEQUENCE [LARGE SCALE GENOMIC DNA]</scope>
    <source>
        <strain evidence="12">CBS 340.73</strain>
    </source>
</reference>
<evidence type="ECO:0000256" key="4">
    <source>
        <dbReference type="ARBA" id="ARBA00023015"/>
    </source>
</evidence>
<dbReference type="InterPro" id="IPR046347">
    <property type="entry name" value="bZIP_sf"/>
</dbReference>
<dbReference type="PANTHER" id="PTHR40621:SF11">
    <property type="entry name" value="TRANSCRIPTION FACTOR KAPC-RELATED"/>
    <property type="match status" value="1"/>
</dbReference>
<evidence type="ECO:0000313" key="11">
    <source>
        <dbReference type="EMBL" id="KAK3943827.1"/>
    </source>
</evidence>
<keyword evidence="7" id="KW-0539">Nucleus</keyword>
<evidence type="ECO:0000256" key="8">
    <source>
        <dbReference type="ARBA" id="ARBA00044067"/>
    </source>
</evidence>
<gene>
    <name evidence="11" type="ORF">QBC46DRAFT_338170</name>
</gene>
<comment type="function">
    <text evidence="1">Putative transcription factor.</text>
</comment>
<dbReference type="Proteomes" id="UP001303473">
    <property type="component" value="Unassembled WGS sequence"/>
</dbReference>
<feature type="compositionally biased region" description="Low complexity" evidence="9">
    <location>
        <begin position="76"/>
        <end position="92"/>
    </location>
</feature>
<protein>
    <recommendedName>
        <fullName evidence="8">Putative transcription factor kapC</fullName>
    </recommendedName>
</protein>
<dbReference type="EMBL" id="MU853763">
    <property type="protein sequence ID" value="KAK3943827.1"/>
    <property type="molecule type" value="Genomic_DNA"/>
</dbReference>
<accession>A0AAN6NHL5</accession>
<evidence type="ECO:0000256" key="6">
    <source>
        <dbReference type="ARBA" id="ARBA00023163"/>
    </source>
</evidence>
<dbReference type="AlphaFoldDB" id="A0AAN6NHL5"/>
<dbReference type="InterPro" id="IPR050936">
    <property type="entry name" value="AP-1-like"/>
</dbReference>